<dbReference type="Proteomes" id="UP001605036">
    <property type="component" value="Unassembled WGS sequence"/>
</dbReference>
<feature type="compositionally biased region" description="Polar residues" evidence="1">
    <location>
        <begin position="51"/>
        <end position="61"/>
    </location>
</feature>
<proteinExistence type="predicted"/>
<reference evidence="2 3" key="1">
    <citation type="submission" date="2024-09" db="EMBL/GenBank/DDBJ databases">
        <title>Chromosome-scale assembly of Riccia fluitans.</title>
        <authorList>
            <person name="Paukszto L."/>
            <person name="Sawicki J."/>
            <person name="Karawczyk K."/>
            <person name="Piernik-Szablinska J."/>
            <person name="Szczecinska M."/>
            <person name="Mazdziarz M."/>
        </authorList>
    </citation>
    <scope>NUCLEOTIDE SEQUENCE [LARGE SCALE GENOMIC DNA]</scope>
    <source>
        <strain evidence="2">Rf_01</strain>
        <tissue evidence="2">Aerial parts of the thallus</tissue>
    </source>
</reference>
<feature type="region of interest" description="Disordered" evidence="1">
    <location>
        <begin position="24"/>
        <end position="61"/>
    </location>
</feature>
<evidence type="ECO:0000313" key="2">
    <source>
        <dbReference type="EMBL" id="KAL2653204.1"/>
    </source>
</evidence>
<sequence>MYKRVQEVHDKVFNDNNIHFGLHPSSGLDMDGLGDVGTRGGQGLRDPNIDDGSTNYNNNNPELQMPNVICLTQHFTSKFAPRQRGNMELSAFRREGSKRHIKGYERASK</sequence>
<accession>A0ABD1ZP23</accession>
<protein>
    <submittedName>
        <fullName evidence="2">Uncharacterized protein</fullName>
    </submittedName>
</protein>
<evidence type="ECO:0000256" key="1">
    <source>
        <dbReference type="SAM" id="MobiDB-lite"/>
    </source>
</evidence>
<organism evidence="2 3">
    <name type="scientific">Riccia fluitans</name>
    <dbReference type="NCBI Taxonomy" id="41844"/>
    <lineage>
        <taxon>Eukaryota</taxon>
        <taxon>Viridiplantae</taxon>
        <taxon>Streptophyta</taxon>
        <taxon>Embryophyta</taxon>
        <taxon>Marchantiophyta</taxon>
        <taxon>Marchantiopsida</taxon>
        <taxon>Marchantiidae</taxon>
        <taxon>Marchantiales</taxon>
        <taxon>Ricciaceae</taxon>
        <taxon>Riccia</taxon>
    </lineage>
</organism>
<dbReference type="EMBL" id="JBHFFA010000001">
    <property type="protein sequence ID" value="KAL2653204.1"/>
    <property type="molecule type" value="Genomic_DNA"/>
</dbReference>
<feature type="compositionally biased region" description="Gly residues" evidence="1">
    <location>
        <begin position="34"/>
        <end position="43"/>
    </location>
</feature>
<dbReference type="AlphaFoldDB" id="A0ABD1ZP23"/>
<keyword evidence="3" id="KW-1185">Reference proteome</keyword>
<name>A0ABD1ZP23_9MARC</name>
<gene>
    <name evidence="2" type="ORF">R1flu_021332</name>
</gene>
<comment type="caution">
    <text evidence="2">The sequence shown here is derived from an EMBL/GenBank/DDBJ whole genome shotgun (WGS) entry which is preliminary data.</text>
</comment>
<evidence type="ECO:0000313" key="3">
    <source>
        <dbReference type="Proteomes" id="UP001605036"/>
    </source>
</evidence>